<dbReference type="PIRSF" id="PIRSF016502">
    <property type="entry name" value="Urea_transporter"/>
    <property type="match status" value="1"/>
</dbReference>
<evidence type="ECO:0000256" key="4">
    <source>
        <dbReference type="ARBA" id="ARBA00022692"/>
    </source>
</evidence>
<keyword evidence="3" id="KW-1003">Cell membrane</keyword>
<gene>
    <name evidence="9" type="ORF">P0Y49_11300</name>
</gene>
<feature type="transmembrane region" description="Helical" evidence="8">
    <location>
        <begin position="268"/>
        <end position="288"/>
    </location>
</feature>
<evidence type="ECO:0000256" key="5">
    <source>
        <dbReference type="ARBA" id="ARBA00022989"/>
    </source>
</evidence>
<keyword evidence="6 8" id="KW-0472">Membrane</keyword>
<dbReference type="GO" id="GO:0015204">
    <property type="term" value="F:urea transmembrane transporter activity"/>
    <property type="evidence" value="ECO:0007669"/>
    <property type="project" value="InterPro"/>
</dbReference>
<keyword evidence="5 8" id="KW-1133">Transmembrane helix</keyword>
<organism evidence="9 10">
    <name type="scientific">Candidatus Pedobacter colombiensis</name>
    <dbReference type="NCBI Taxonomy" id="3121371"/>
    <lineage>
        <taxon>Bacteria</taxon>
        <taxon>Pseudomonadati</taxon>
        <taxon>Bacteroidota</taxon>
        <taxon>Sphingobacteriia</taxon>
        <taxon>Sphingobacteriales</taxon>
        <taxon>Sphingobacteriaceae</taxon>
        <taxon>Pedobacter</taxon>
    </lineage>
</organism>
<proteinExistence type="inferred from homology"/>
<comment type="subcellular location">
    <subcellularLocation>
        <location evidence="1">Cell membrane</location>
        <topology evidence="1">Multi-pass membrane protein</topology>
    </subcellularLocation>
</comment>
<feature type="site" description="Important for channel permeability" evidence="7">
    <location>
        <position position="268"/>
    </location>
</feature>
<feature type="transmembrane region" description="Helical" evidence="8">
    <location>
        <begin position="25"/>
        <end position="48"/>
    </location>
</feature>
<dbReference type="PANTHER" id="PTHR10464">
    <property type="entry name" value="UREA TRANSPORTER"/>
    <property type="match status" value="1"/>
</dbReference>
<dbReference type="PANTHER" id="PTHR10464:SF4">
    <property type="entry name" value="UREA TRANSPORTER"/>
    <property type="match status" value="1"/>
</dbReference>
<dbReference type="InterPro" id="IPR004937">
    <property type="entry name" value="Urea_transporter"/>
</dbReference>
<evidence type="ECO:0000256" key="1">
    <source>
        <dbReference type="ARBA" id="ARBA00004651"/>
    </source>
</evidence>
<evidence type="ECO:0000256" key="6">
    <source>
        <dbReference type="ARBA" id="ARBA00023136"/>
    </source>
</evidence>
<keyword evidence="4 8" id="KW-0812">Transmembrane</keyword>
<dbReference type="EMBL" id="CP119313">
    <property type="protein sequence ID" value="WEK21719.1"/>
    <property type="molecule type" value="Genomic_DNA"/>
</dbReference>
<evidence type="ECO:0000313" key="9">
    <source>
        <dbReference type="EMBL" id="WEK21719.1"/>
    </source>
</evidence>
<feature type="transmembrane region" description="Helical" evidence="8">
    <location>
        <begin position="119"/>
        <end position="137"/>
    </location>
</feature>
<evidence type="ECO:0000256" key="7">
    <source>
        <dbReference type="PIRSR" id="PIRSR016502-1"/>
    </source>
</evidence>
<dbReference type="AlphaFoldDB" id="A0AAJ5WDY3"/>
<feature type="transmembrane region" description="Helical" evidence="8">
    <location>
        <begin position="69"/>
        <end position="87"/>
    </location>
</feature>
<evidence type="ECO:0000256" key="2">
    <source>
        <dbReference type="ARBA" id="ARBA00005914"/>
    </source>
</evidence>
<sequence>MYTSIKLGVQSILRGFGQVMLQRNAWTGLLFLLAICYDSFLMAGIALISNIIGTLTAKLLKFRELNIENGIYGFNATLTGIALAFYFQLNSIVLLTIFIGCILSTLLMELSIRYKIPVFTFPFILIVGIALMVLNIFEIAEKSIPENVVDIIKFEELTDFFVQGHAFGQVLFQGSEVAGLIFLLGVYINSPIAALYAFVATTISVAISHFGKGPLDMINSGMYSFNAVLCGIAFSGPKPRDGVFVFISVVVATLFDMLMVHYGWTTLTFPFVVAMWVVLPIRGLLTYIESKIIKLNQIILSKKQK</sequence>
<feature type="transmembrane region" description="Helical" evidence="8">
    <location>
        <begin position="93"/>
        <end position="112"/>
    </location>
</feature>
<evidence type="ECO:0000256" key="3">
    <source>
        <dbReference type="ARBA" id="ARBA00022475"/>
    </source>
</evidence>
<protein>
    <submittedName>
        <fullName evidence="9">Urea transporter</fullName>
    </submittedName>
</protein>
<dbReference type="InterPro" id="IPR029020">
    <property type="entry name" value="Ammonium/urea_transptr"/>
</dbReference>
<name>A0AAJ5WDY3_9SPHI</name>
<comment type="similarity">
    <text evidence="2">Belongs to the urea transporter family.</text>
</comment>
<reference evidence="9" key="1">
    <citation type="submission" date="2023-03" db="EMBL/GenBank/DDBJ databases">
        <title>Andean soil-derived lignocellulolytic bacterial consortium as a source of novel taxa and putative plastic-active enzymes.</title>
        <authorList>
            <person name="Diaz-Garcia L."/>
            <person name="Chuvochina M."/>
            <person name="Feuerriegel G."/>
            <person name="Bunk B."/>
            <person name="Sproer C."/>
            <person name="Streit W.R."/>
            <person name="Rodriguez L.M."/>
            <person name="Overmann J."/>
            <person name="Jimenez D.J."/>
        </authorList>
    </citation>
    <scope>NUCLEOTIDE SEQUENCE</scope>
    <source>
        <strain evidence="9">MAG 3858</strain>
    </source>
</reference>
<dbReference type="GO" id="GO:0005886">
    <property type="term" value="C:plasma membrane"/>
    <property type="evidence" value="ECO:0007669"/>
    <property type="project" value="UniProtKB-SubCell"/>
</dbReference>
<evidence type="ECO:0000313" key="10">
    <source>
        <dbReference type="Proteomes" id="UP001214530"/>
    </source>
</evidence>
<evidence type="ECO:0000256" key="8">
    <source>
        <dbReference type="SAM" id="Phobius"/>
    </source>
</evidence>
<dbReference type="Pfam" id="PF03253">
    <property type="entry name" value="UT"/>
    <property type="match status" value="1"/>
</dbReference>
<accession>A0AAJ5WDY3</accession>
<feature type="transmembrane region" description="Helical" evidence="8">
    <location>
        <begin position="243"/>
        <end position="262"/>
    </location>
</feature>
<dbReference type="Gene3D" id="1.10.3430.10">
    <property type="entry name" value="Ammonium transporter AmtB like domains"/>
    <property type="match status" value="1"/>
</dbReference>
<dbReference type="Proteomes" id="UP001214530">
    <property type="component" value="Chromosome"/>
</dbReference>